<sequence length="417" mass="46329">MSDEDSAHSNEQELRRLLSERLAAFALASQRKSSSNQTRNLPTPALPANYSQAQDMPIEHPIQPYMEELKRVHLAAAAGSLENALRILLCTLANPTFRLNPPPYGQSTTSNSNETTSEVVSRRPFVSEENEAPDPNVFVNKILAIQQGMPVLDGGAPPVQVASRGLETSQQLQARLLLQFLVGINNQQQHRKQSPVTPKPDLGNETRELVAANFLVGMRDKLESAVDASGRTRISHRPRASIGIDERVTVADKARAGNHSLSRIFATVISVAAKPAPISLRERPTEESCRTTSGSSSSDLCVIERRSAREGPEAFPQKLYRLLEEAVDLGNEDIVSWMPGGLSFRIHKPRVFVRDIAPKYFRHTKISSFMRQLQMYSFHRICEGGIVDVYMHPNFKRGFPDRLHLIQRAGTTALKGK</sequence>
<reference evidence="6 7" key="1">
    <citation type="journal article" date="2008" name="Nature">
        <title>The Phaeodactylum genome reveals the evolutionary history of diatom genomes.</title>
        <authorList>
            <person name="Bowler C."/>
            <person name="Allen A.E."/>
            <person name="Badger J.H."/>
            <person name="Grimwood J."/>
            <person name="Jabbari K."/>
            <person name="Kuo A."/>
            <person name="Maheswari U."/>
            <person name="Martens C."/>
            <person name="Maumus F."/>
            <person name="Otillar R.P."/>
            <person name="Rayko E."/>
            <person name="Salamov A."/>
            <person name="Vandepoele K."/>
            <person name="Beszteri B."/>
            <person name="Gruber A."/>
            <person name="Heijde M."/>
            <person name="Katinka M."/>
            <person name="Mock T."/>
            <person name="Valentin K."/>
            <person name="Verret F."/>
            <person name="Berges J.A."/>
            <person name="Brownlee C."/>
            <person name="Cadoret J.P."/>
            <person name="Chiovitti A."/>
            <person name="Choi C.J."/>
            <person name="Coesel S."/>
            <person name="De Martino A."/>
            <person name="Detter J.C."/>
            <person name="Durkin C."/>
            <person name="Falciatore A."/>
            <person name="Fournet J."/>
            <person name="Haruta M."/>
            <person name="Huysman M.J."/>
            <person name="Jenkins B.D."/>
            <person name="Jiroutova K."/>
            <person name="Jorgensen R.E."/>
            <person name="Joubert Y."/>
            <person name="Kaplan A."/>
            <person name="Kroger N."/>
            <person name="Kroth P.G."/>
            <person name="La Roche J."/>
            <person name="Lindquist E."/>
            <person name="Lommer M."/>
            <person name="Martin-Jezequel V."/>
            <person name="Lopez P.J."/>
            <person name="Lucas S."/>
            <person name="Mangogna M."/>
            <person name="McGinnis K."/>
            <person name="Medlin L.K."/>
            <person name="Montsant A."/>
            <person name="Oudot-Le Secq M.P."/>
            <person name="Napoli C."/>
            <person name="Obornik M."/>
            <person name="Parker M.S."/>
            <person name="Petit J.L."/>
            <person name="Porcel B.M."/>
            <person name="Poulsen N."/>
            <person name="Robison M."/>
            <person name="Rychlewski L."/>
            <person name="Rynearson T.A."/>
            <person name="Schmutz J."/>
            <person name="Shapiro H."/>
            <person name="Siaut M."/>
            <person name="Stanley M."/>
            <person name="Sussman M.R."/>
            <person name="Taylor A.R."/>
            <person name="Vardi A."/>
            <person name="von Dassow P."/>
            <person name="Vyverman W."/>
            <person name="Willis A."/>
            <person name="Wyrwicz L.S."/>
            <person name="Rokhsar D.S."/>
            <person name="Weissenbach J."/>
            <person name="Armbrust E.V."/>
            <person name="Green B.R."/>
            <person name="Van de Peer Y."/>
            <person name="Grigoriev I.V."/>
        </authorList>
    </citation>
    <scope>NUCLEOTIDE SEQUENCE [LARGE SCALE GENOMIC DNA]</scope>
    <source>
        <strain evidence="6 7">CCAP 1055/1</strain>
    </source>
</reference>
<evidence type="ECO:0000256" key="3">
    <source>
        <dbReference type="ARBA" id="ARBA00023242"/>
    </source>
</evidence>
<dbReference type="FunFam" id="1.10.10.10:FF:000479">
    <property type="entry name" value="Predicted protein"/>
    <property type="match status" value="1"/>
</dbReference>
<dbReference type="SUPFAM" id="SSF46785">
    <property type="entry name" value="Winged helix' DNA-binding domain"/>
    <property type="match status" value="1"/>
</dbReference>
<feature type="domain" description="HSF-type DNA-binding" evidence="5">
    <location>
        <begin position="311"/>
        <end position="409"/>
    </location>
</feature>
<gene>
    <name evidence="6" type="ORF">PHATRDRAFT_45389</name>
</gene>
<dbReference type="InterPro" id="IPR036388">
    <property type="entry name" value="WH-like_DNA-bd_sf"/>
</dbReference>
<dbReference type="InParanoid" id="B7FXI4"/>
<proteinExistence type="inferred from homology"/>
<dbReference type="InterPro" id="IPR036390">
    <property type="entry name" value="WH_DNA-bd_sf"/>
</dbReference>
<dbReference type="HOGENOM" id="CLU_654651_0_0_1"/>
<evidence type="ECO:0000313" key="6">
    <source>
        <dbReference type="EMBL" id="EEC48757.1"/>
    </source>
</evidence>
<evidence type="ECO:0000259" key="5">
    <source>
        <dbReference type="SMART" id="SM00415"/>
    </source>
</evidence>
<dbReference type="InterPro" id="IPR000232">
    <property type="entry name" value="HSF_DNA-bd"/>
</dbReference>
<evidence type="ECO:0000256" key="4">
    <source>
        <dbReference type="RuleBase" id="RU004020"/>
    </source>
</evidence>
<evidence type="ECO:0000313" key="7">
    <source>
        <dbReference type="Proteomes" id="UP000000759"/>
    </source>
</evidence>
<reference evidence="7" key="2">
    <citation type="submission" date="2008-08" db="EMBL/GenBank/DDBJ databases">
        <authorList>
            <consortium name="Diatom Consortium"/>
            <person name="Grigoriev I."/>
            <person name="Grimwood J."/>
            <person name="Kuo A."/>
            <person name="Otillar R.P."/>
            <person name="Salamov A."/>
            <person name="Detter J.C."/>
            <person name="Lindquist E."/>
            <person name="Shapiro H."/>
            <person name="Lucas S."/>
            <person name="Glavina del Rio T."/>
            <person name="Pitluck S."/>
            <person name="Rokhsar D."/>
            <person name="Bowler C."/>
        </authorList>
    </citation>
    <scope>GENOME REANNOTATION</scope>
    <source>
        <strain evidence="7">CCAP 1055/1</strain>
    </source>
</reference>
<organism evidence="6 7">
    <name type="scientific">Phaeodactylum tricornutum (strain CCAP 1055/1)</name>
    <dbReference type="NCBI Taxonomy" id="556484"/>
    <lineage>
        <taxon>Eukaryota</taxon>
        <taxon>Sar</taxon>
        <taxon>Stramenopiles</taxon>
        <taxon>Ochrophyta</taxon>
        <taxon>Bacillariophyta</taxon>
        <taxon>Bacillariophyceae</taxon>
        <taxon>Bacillariophycidae</taxon>
        <taxon>Naviculales</taxon>
        <taxon>Phaeodactylaceae</taxon>
        <taxon>Phaeodactylum</taxon>
    </lineage>
</organism>
<evidence type="ECO:0000256" key="2">
    <source>
        <dbReference type="ARBA" id="ARBA00023125"/>
    </source>
</evidence>
<dbReference type="GO" id="GO:0005634">
    <property type="term" value="C:nucleus"/>
    <property type="evidence" value="ECO:0007669"/>
    <property type="project" value="UniProtKB-SubCell"/>
</dbReference>
<accession>B7FXI4</accession>
<dbReference type="RefSeq" id="XP_002179771.1">
    <property type="nucleotide sequence ID" value="XM_002179735.1"/>
</dbReference>
<comment type="subcellular location">
    <subcellularLocation>
        <location evidence="1">Nucleus</location>
    </subcellularLocation>
</comment>
<dbReference type="GeneID" id="7200486"/>
<dbReference type="SMART" id="SM00415">
    <property type="entry name" value="HSF"/>
    <property type="match status" value="1"/>
</dbReference>
<dbReference type="PRINTS" id="PR00056">
    <property type="entry name" value="HSFDOMAIN"/>
</dbReference>
<dbReference type="Gene3D" id="1.10.10.10">
    <property type="entry name" value="Winged helix-like DNA-binding domain superfamily/Winged helix DNA-binding domain"/>
    <property type="match status" value="1"/>
</dbReference>
<dbReference type="eggNOG" id="KOG0627">
    <property type="taxonomic scope" value="Eukaryota"/>
</dbReference>
<dbReference type="Proteomes" id="UP000000759">
    <property type="component" value="Chromosome 7"/>
</dbReference>
<keyword evidence="2" id="KW-0238">DNA-binding</keyword>
<dbReference type="Pfam" id="PF00447">
    <property type="entry name" value="HSF_DNA-bind"/>
    <property type="match status" value="1"/>
</dbReference>
<dbReference type="PANTHER" id="PTHR10015">
    <property type="entry name" value="HEAT SHOCK TRANSCRIPTION FACTOR"/>
    <property type="match status" value="1"/>
</dbReference>
<evidence type="ECO:0000256" key="1">
    <source>
        <dbReference type="ARBA" id="ARBA00004123"/>
    </source>
</evidence>
<dbReference type="PaxDb" id="2850-Phatr45389"/>
<dbReference type="KEGG" id="pti:PHATRDRAFT_45389"/>
<dbReference type="OrthoDB" id="79033at2759"/>
<protein>
    <recommendedName>
        <fullName evidence="5">HSF-type DNA-binding domain-containing protein</fullName>
    </recommendedName>
</protein>
<dbReference type="GO" id="GO:0043565">
    <property type="term" value="F:sequence-specific DNA binding"/>
    <property type="evidence" value="ECO:0007669"/>
    <property type="project" value="InterPro"/>
</dbReference>
<keyword evidence="3" id="KW-0539">Nucleus</keyword>
<comment type="similarity">
    <text evidence="4">Belongs to the HSF family.</text>
</comment>
<dbReference type="EMBL" id="CM000610">
    <property type="protein sequence ID" value="EEC48757.1"/>
    <property type="molecule type" value="Genomic_DNA"/>
</dbReference>
<dbReference type="AlphaFoldDB" id="B7FXI4"/>
<keyword evidence="7" id="KW-1185">Reference proteome</keyword>
<name>B7FXI4_PHATC</name>
<dbReference type="PANTHER" id="PTHR10015:SF206">
    <property type="entry name" value="HSF-TYPE DNA-BINDING DOMAIN-CONTAINING PROTEIN"/>
    <property type="match status" value="1"/>
</dbReference>
<dbReference type="GO" id="GO:0003700">
    <property type="term" value="F:DNA-binding transcription factor activity"/>
    <property type="evidence" value="ECO:0007669"/>
    <property type="project" value="InterPro"/>
</dbReference>